<reference evidence="2" key="1">
    <citation type="journal article" date="2014" name="Front. Microbiol.">
        <title>High frequency of phylogenetically diverse reductive dehalogenase-homologous genes in deep subseafloor sedimentary metagenomes.</title>
        <authorList>
            <person name="Kawai M."/>
            <person name="Futagami T."/>
            <person name="Toyoda A."/>
            <person name="Takaki Y."/>
            <person name="Nishi S."/>
            <person name="Hori S."/>
            <person name="Arai W."/>
            <person name="Tsubouchi T."/>
            <person name="Morono Y."/>
            <person name="Uchiyama I."/>
            <person name="Ito T."/>
            <person name="Fujiyama A."/>
            <person name="Inagaki F."/>
            <person name="Takami H."/>
        </authorList>
    </citation>
    <scope>NUCLEOTIDE SEQUENCE</scope>
    <source>
        <strain evidence="2">Expedition CK06-06</strain>
    </source>
</reference>
<protein>
    <submittedName>
        <fullName evidence="2">Uncharacterized protein</fullName>
    </submittedName>
</protein>
<comment type="caution">
    <text evidence="2">The sequence shown here is derived from an EMBL/GenBank/DDBJ whole genome shotgun (WGS) entry which is preliminary data.</text>
</comment>
<keyword evidence="1" id="KW-0472">Membrane</keyword>
<feature type="transmembrane region" description="Helical" evidence="1">
    <location>
        <begin position="14"/>
        <end position="32"/>
    </location>
</feature>
<feature type="transmembrane region" description="Helical" evidence="1">
    <location>
        <begin position="44"/>
        <end position="65"/>
    </location>
</feature>
<name>X0X981_9ZZZZ</name>
<evidence type="ECO:0000313" key="2">
    <source>
        <dbReference type="EMBL" id="GAG31952.1"/>
    </source>
</evidence>
<dbReference type="EMBL" id="BARS01042729">
    <property type="protein sequence ID" value="GAG31952.1"/>
    <property type="molecule type" value="Genomic_DNA"/>
</dbReference>
<keyword evidence="1" id="KW-1133">Transmembrane helix</keyword>
<evidence type="ECO:0000256" key="1">
    <source>
        <dbReference type="SAM" id="Phobius"/>
    </source>
</evidence>
<dbReference type="AlphaFoldDB" id="X0X981"/>
<proteinExistence type="predicted"/>
<sequence>MDSLGDALAVAQDLTTALCGGFNALYFLLYLLRRQETLPRRVGAAALALMNAGALVESLYLSTLYTTYHLGWRGETPFLSPFPWLLARSLPFLGTLFVSLLVLRALNHRSDRKE</sequence>
<keyword evidence="1" id="KW-0812">Transmembrane</keyword>
<gene>
    <name evidence="2" type="ORF">S01H1_64797</name>
</gene>
<organism evidence="2">
    <name type="scientific">marine sediment metagenome</name>
    <dbReference type="NCBI Taxonomy" id="412755"/>
    <lineage>
        <taxon>unclassified sequences</taxon>
        <taxon>metagenomes</taxon>
        <taxon>ecological metagenomes</taxon>
    </lineage>
</organism>
<feature type="transmembrane region" description="Helical" evidence="1">
    <location>
        <begin position="85"/>
        <end position="106"/>
    </location>
</feature>
<accession>X0X981</accession>